<organism evidence="1 2">
    <name type="scientific">Cylicostephanus goldi</name>
    <name type="common">Nematode worm</name>
    <dbReference type="NCBI Taxonomy" id="71465"/>
    <lineage>
        <taxon>Eukaryota</taxon>
        <taxon>Metazoa</taxon>
        <taxon>Ecdysozoa</taxon>
        <taxon>Nematoda</taxon>
        <taxon>Chromadorea</taxon>
        <taxon>Rhabditida</taxon>
        <taxon>Rhabditina</taxon>
        <taxon>Rhabditomorpha</taxon>
        <taxon>Strongyloidea</taxon>
        <taxon>Strongylidae</taxon>
        <taxon>Cylicostephanus</taxon>
    </lineage>
</organism>
<accession>A0A3P6TA02</accession>
<evidence type="ECO:0008006" key="3">
    <source>
        <dbReference type="Google" id="ProtNLM"/>
    </source>
</evidence>
<dbReference type="EMBL" id="UYRV01024762">
    <property type="protein sequence ID" value="VDK76190.1"/>
    <property type="molecule type" value="Genomic_DNA"/>
</dbReference>
<reference evidence="1 2" key="1">
    <citation type="submission" date="2018-11" db="EMBL/GenBank/DDBJ databases">
        <authorList>
            <consortium name="Pathogen Informatics"/>
        </authorList>
    </citation>
    <scope>NUCLEOTIDE SEQUENCE [LARGE SCALE GENOMIC DNA]</scope>
</reference>
<evidence type="ECO:0000313" key="2">
    <source>
        <dbReference type="Proteomes" id="UP000271889"/>
    </source>
</evidence>
<proteinExistence type="predicted"/>
<dbReference type="AlphaFoldDB" id="A0A3P6TA02"/>
<protein>
    <recommendedName>
        <fullName evidence="3">Receptor ligand binding region domain-containing protein</fullName>
    </recommendedName>
</protein>
<evidence type="ECO:0000313" key="1">
    <source>
        <dbReference type="EMBL" id="VDK76190.1"/>
    </source>
</evidence>
<name>A0A3P6TA02_CYLGO</name>
<dbReference type="Proteomes" id="UP000271889">
    <property type="component" value="Unassembled WGS sequence"/>
</dbReference>
<keyword evidence="2" id="KW-1185">Reference proteome</keyword>
<dbReference type="OrthoDB" id="10484515at2759"/>
<gene>
    <name evidence="1" type="ORF">CGOC_LOCUS7211</name>
</gene>
<sequence length="49" mass="5679">MDHFKWNSFAFIYSADEDSQKCPIFVTDVQAREAFERTFMLSDVSTAVP</sequence>